<dbReference type="InterPro" id="IPR011024">
    <property type="entry name" value="G_crystallin-like"/>
</dbReference>
<dbReference type="Gene3D" id="2.60.20.10">
    <property type="entry name" value="Crystallins"/>
    <property type="match status" value="1"/>
</dbReference>
<keyword evidence="2" id="KW-0472">Membrane</keyword>
<keyword evidence="4" id="KW-1185">Reference proteome</keyword>
<keyword evidence="2" id="KW-0812">Transmembrane</keyword>
<dbReference type="EMBL" id="JADEXP010000364">
    <property type="protein sequence ID" value="MBE9070050.1"/>
    <property type="molecule type" value="Genomic_DNA"/>
</dbReference>
<gene>
    <name evidence="3" type="ORF">IQ260_25750</name>
</gene>
<dbReference type="RefSeq" id="WP_193995932.1">
    <property type="nucleotide sequence ID" value="NZ_JADEXP010000364.1"/>
</dbReference>
<sequence>AQSAVEPPACLFVDDSDGREFSLINQAKNEWLELVEGNTFGWTRQKDRRAIFVRAVKFADNEGQVGELAPGEVALYEQVAYHGKTWILSDSAKDVAGEHERFGDFQGLNDLASSIRLGPDTGVTLFKHFNYQVAEGKREEEIEDIVKNVPDLRESQIGNDALSSVKIFRTIEPEDVFSSYTTKLSQDYRMVGDNLEEFSSYRTILRFKPDAGAIAVSATDLTQIEVAGTTYDIDEERSVTLSPNELNLIMITSEADGLDTPGLKIRTSEMAPNERVVIFPNREAHKQIAELEEGALWDAKDAKGNLIVDRNAHTQEEVASAQNTIKRVMATVNYGDDAPTNRVQSANRAVSGATIDNPWELTLGSVGGNKPTRPDDGRRSVIVKPPIKERPVSSDEWQKLLTQATPAEEEGSPEVSGPVTLGTARVFSAKKFGRRLGRKFKKAIKKATSVVIGKVKDIVHVIVKTAEGIIDFVVDTVEKVADFVEGVVETVVESIKKFIEFLQFLFDWGDILETQRYLVRAVNSGFDFATQAAKDAKPIVSDFVDHLQGTVENGMNNLTESLGGDPSEVKESKFKMPEAFEWFLSKLLGGSKQKGAKPAPNLGTNPSEDSALESFFSNFLEAMENAIGAGLRVSEGLIKSIQKLIKNPRQPQLAVIEIIEALRDAIIQSLSAVENIALGLLDVLGEAIQQLKNLLNAEIKIPFISDLFKLLGAGKLTVLNLSTLLLAIPVTVISKIVTNEKPFTGALPLNASPQAQTRLVALTDTETPSDENQQLQTSNNDNNDNEKTELRRGIAFTTITVVADTIGHVLNGILDLSAAVTIHTEGKIDPATKKLEIISLVLSGVSWGFSVPFERSLTFKKDDLEVSRETLLWGYRGGLLAANIITLIVGESKLKGARLLRRLNKNSVKVWAVASAIDMVLASAYLATVDEDNTAIKVSDRISGIVSWVPNMASLALLSKDPRVAFGVPAIANGGAMLLNLIFGLIVIKEDSKALIKLKQA</sequence>
<evidence type="ECO:0000256" key="1">
    <source>
        <dbReference type="SAM" id="MobiDB-lite"/>
    </source>
</evidence>
<evidence type="ECO:0000313" key="3">
    <source>
        <dbReference type="EMBL" id="MBE9070050.1"/>
    </source>
</evidence>
<feature type="region of interest" description="Disordered" evidence="1">
    <location>
        <begin position="765"/>
        <end position="787"/>
    </location>
</feature>
<feature type="non-terminal residue" evidence="3">
    <location>
        <position position="1"/>
    </location>
</feature>
<dbReference type="AlphaFoldDB" id="A0A928ZYZ5"/>
<keyword evidence="2" id="KW-1133">Transmembrane helix</keyword>
<evidence type="ECO:0000313" key="4">
    <source>
        <dbReference type="Proteomes" id="UP000615026"/>
    </source>
</evidence>
<organism evidence="3 4">
    <name type="scientific">Leptolyngbya cf. ectocarpi LEGE 11479</name>
    <dbReference type="NCBI Taxonomy" id="1828722"/>
    <lineage>
        <taxon>Bacteria</taxon>
        <taxon>Bacillati</taxon>
        <taxon>Cyanobacteriota</taxon>
        <taxon>Cyanophyceae</taxon>
        <taxon>Leptolyngbyales</taxon>
        <taxon>Leptolyngbyaceae</taxon>
        <taxon>Leptolyngbya group</taxon>
        <taxon>Leptolyngbya</taxon>
    </lineage>
</organism>
<feature type="transmembrane region" description="Helical" evidence="2">
    <location>
        <begin position="910"/>
        <end position="928"/>
    </location>
</feature>
<dbReference type="SUPFAM" id="SSF49695">
    <property type="entry name" value="gamma-Crystallin-like"/>
    <property type="match status" value="1"/>
</dbReference>
<proteinExistence type="predicted"/>
<feature type="transmembrane region" description="Helical" evidence="2">
    <location>
        <begin position="964"/>
        <end position="988"/>
    </location>
</feature>
<reference evidence="3" key="1">
    <citation type="submission" date="2020-10" db="EMBL/GenBank/DDBJ databases">
        <authorList>
            <person name="Castelo-Branco R."/>
            <person name="Eusebio N."/>
            <person name="Adriana R."/>
            <person name="Vieira A."/>
            <person name="Brugerolle De Fraissinette N."/>
            <person name="Rezende De Castro R."/>
            <person name="Schneider M.P."/>
            <person name="Vasconcelos V."/>
            <person name="Leao P.N."/>
        </authorList>
    </citation>
    <scope>NUCLEOTIDE SEQUENCE</scope>
    <source>
        <strain evidence="3">LEGE 11479</strain>
    </source>
</reference>
<dbReference type="Proteomes" id="UP000615026">
    <property type="component" value="Unassembled WGS sequence"/>
</dbReference>
<evidence type="ECO:0000256" key="2">
    <source>
        <dbReference type="SAM" id="Phobius"/>
    </source>
</evidence>
<protein>
    <submittedName>
        <fullName evidence="3">Uncharacterized protein</fullName>
    </submittedName>
</protein>
<accession>A0A928ZYZ5</accession>
<feature type="transmembrane region" description="Helical" evidence="2">
    <location>
        <begin position="873"/>
        <end position="890"/>
    </location>
</feature>
<comment type="caution">
    <text evidence="3">The sequence shown here is derived from an EMBL/GenBank/DDBJ whole genome shotgun (WGS) entry which is preliminary data.</text>
</comment>
<feature type="compositionally biased region" description="Polar residues" evidence="1">
    <location>
        <begin position="765"/>
        <end position="782"/>
    </location>
</feature>
<name>A0A928ZYZ5_LEPEC</name>